<sequence>MTPPRYLYKLLDEAPKEPLPRTLPSTKLDASDGFIHLSTAEQTPITAKLFFRYQRKLWVLQLERTKLEGRLEFSTDPKAGVKDGCAHLHDSQSGLGMMNVVNVLELDRRENEEWTEVEGMQKLR</sequence>
<proteinExistence type="predicted"/>
<dbReference type="Pfam" id="PF06108">
    <property type="entry name" value="DUF952"/>
    <property type="match status" value="1"/>
</dbReference>
<dbReference type="PANTHER" id="PTHR34129">
    <property type="entry name" value="BLR1139 PROTEIN"/>
    <property type="match status" value="1"/>
</dbReference>
<dbReference type="Proteomes" id="UP001337655">
    <property type="component" value="Unassembled WGS sequence"/>
</dbReference>
<dbReference type="PANTHER" id="PTHR34129:SF1">
    <property type="entry name" value="DUF952 DOMAIN-CONTAINING PROTEIN"/>
    <property type="match status" value="1"/>
</dbReference>
<reference evidence="1 2" key="1">
    <citation type="submission" date="2023-08" db="EMBL/GenBank/DDBJ databases">
        <title>Black Yeasts Isolated from many extreme environments.</title>
        <authorList>
            <person name="Coleine C."/>
            <person name="Stajich J.E."/>
            <person name="Selbmann L."/>
        </authorList>
    </citation>
    <scope>NUCLEOTIDE SEQUENCE [LARGE SCALE GENOMIC DNA]</scope>
    <source>
        <strain evidence="1 2">CCFEE 5935</strain>
    </source>
</reference>
<dbReference type="EMBL" id="JAVRRT010000004">
    <property type="protein sequence ID" value="KAK5172691.1"/>
    <property type="molecule type" value="Genomic_DNA"/>
</dbReference>
<protein>
    <recommendedName>
        <fullName evidence="3">DUF952 domain protein</fullName>
    </recommendedName>
</protein>
<dbReference type="RefSeq" id="XP_064661409.1">
    <property type="nucleotide sequence ID" value="XM_064800070.1"/>
</dbReference>
<dbReference type="AlphaFoldDB" id="A0AAV9PG84"/>
<name>A0AAV9PG84_9PEZI</name>
<evidence type="ECO:0000313" key="2">
    <source>
        <dbReference type="Proteomes" id="UP001337655"/>
    </source>
</evidence>
<dbReference type="GeneID" id="89924158"/>
<organism evidence="1 2">
    <name type="scientific">Saxophila tyrrhenica</name>
    <dbReference type="NCBI Taxonomy" id="1690608"/>
    <lineage>
        <taxon>Eukaryota</taxon>
        <taxon>Fungi</taxon>
        <taxon>Dikarya</taxon>
        <taxon>Ascomycota</taxon>
        <taxon>Pezizomycotina</taxon>
        <taxon>Dothideomycetes</taxon>
        <taxon>Dothideomycetidae</taxon>
        <taxon>Mycosphaerellales</taxon>
        <taxon>Extremaceae</taxon>
        <taxon>Saxophila</taxon>
    </lineage>
</organism>
<dbReference type="Gene3D" id="3.20.170.20">
    <property type="entry name" value="Protein of unknown function DUF952"/>
    <property type="match status" value="1"/>
</dbReference>
<evidence type="ECO:0000313" key="1">
    <source>
        <dbReference type="EMBL" id="KAK5172691.1"/>
    </source>
</evidence>
<dbReference type="InterPro" id="IPR009297">
    <property type="entry name" value="DUF952"/>
</dbReference>
<comment type="caution">
    <text evidence="1">The sequence shown here is derived from an EMBL/GenBank/DDBJ whole genome shotgun (WGS) entry which is preliminary data.</text>
</comment>
<gene>
    <name evidence="1" type="ORF">LTR77_002811</name>
</gene>
<evidence type="ECO:0008006" key="3">
    <source>
        <dbReference type="Google" id="ProtNLM"/>
    </source>
</evidence>
<accession>A0AAV9PG84</accession>
<keyword evidence="2" id="KW-1185">Reference proteome</keyword>
<dbReference type="SUPFAM" id="SSF56399">
    <property type="entry name" value="ADP-ribosylation"/>
    <property type="match status" value="1"/>
</dbReference>